<protein>
    <submittedName>
        <fullName evidence="2">Uncharacterized protein</fullName>
    </submittedName>
</protein>
<gene>
    <name evidence="2" type="ORF">PR048_015960</name>
</gene>
<evidence type="ECO:0000313" key="2">
    <source>
        <dbReference type="EMBL" id="KAJ8884103.1"/>
    </source>
</evidence>
<proteinExistence type="predicted"/>
<evidence type="ECO:0000313" key="3">
    <source>
        <dbReference type="Proteomes" id="UP001159363"/>
    </source>
</evidence>
<evidence type="ECO:0000256" key="1">
    <source>
        <dbReference type="SAM" id="MobiDB-lite"/>
    </source>
</evidence>
<dbReference type="Proteomes" id="UP001159363">
    <property type="component" value="Chromosome 4"/>
</dbReference>
<comment type="caution">
    <text evidence="2">The sequence shown here is derived from an EMBL/GenBank/DDBJ whole genome shotgun (WGS) entry which is preliminary data.</text>
</comment>
<dbReference type="EMBL" id="JARBHB010000005">
    <property type="protein sequence ID" value="KAJ8884103.1"/>
    <property type="molecule type" value="Genomic_DNA"/>
</dbReference>
<accession>A0ABQ9HIF2</accession>
<sequence length="271" mass="30854">MEQRQNEGAGETGDLRENPTTSGTVRHDSHFRKSGVDRPGIEPGSPWWEASSLTAHPEWPHSMVARPPGSGLEKEDKPRGPKKTPTQQKLVLKRQAVCFVGMLLSRPTAAPSPPSVHRRRRLRHQKRRPYIPNISHTERSPPFPPTLQFHRFPITYPITHRSAISAFARRNIHAKLVQVGTLISNLMREHLMQGRSRTKLKTDNALLSKEFCTKRGSQKIVDRGFLILEGRTNETELFKAPRDSEVGNHHDDRIERACITPRQVQRSSLVH</sequence>
<name>A0ABQ9HIF2_9NEOP</name>
<organism evidence="2 3">
    <name type="scientific">Dryococelus australis</name>
    <dbReference type="NCBI Taxonomy" id="614101"/>
    <lineage>
        <taxon>Eukaryota</taxon>
        <taxon>Metazoa</taxon>
        <taxon>Ecdysozoa</taxon>
        <taxon>Arthropoda</taxon>
        <taxon>Hexapoda</taxon>
        <taxon>Insecta</taxon>
        <taxon>Pterygota</taxon>
        <taxon>Neoptera</taxon>
        <taxon>Polyneoptera</taxon>
        <taxon>Phasmatodea</taxon>
        <taxon>Verophasmatodea</taxon>
        <taxon>Anareolatae</taxon>
        <taxon>Phasmatidae</taxon>
        <taxon>Eurycanthinae</taxon>
        <taxon>Dryococelus</taxon>
    </lineage>
</organism>
<reference evidence="2 3" key="1">
    <citation type="submission" date="2023-02" db="EMBL/GenBank/DDBJ databases">
        <title>LHISI_Scaffold_Assembly.</title>
        <authorList>
            <person name="Stuart O.P."/>
            <person name="Cleave R."/>
            <person name="Magrath M.J.L."/>
            <person name="Mikheyev A.S."/>
        </authorList>
    </citation>
    <scope>NUCLEOTIDE SEQUENCE [LARGE SCALE GENOMIC DNA]</scope>
    <source>
        <strain evidence="2">Daus_M_001</strain>
        <tissue evidence="2">Leg muscle</tissue>
    </source>
</reference>
<keyword evidence="3" id="KW-1185">Reference proteome</keyword>
<feature type="region of interest" description="Disordered" evidence="1">
    <location>
        <begin position="1"/>
        <end position="90"/>
    </location>
</feature>